<feature type="compositionally biased region" description="Polar residues" evidence="1">
    <location>
        <begin position="277"/>
        <end position="289"/>
    </location>
</feature>
<feature type="region of interest" description="Disordered" evidence="1">
    <location>
        <begin position="275"/>
        <end position="310"/>
    </location>
</feature>
<feature type="region of interest" description="Disordered" evidence="1">
    <location>
        <begin position="132"/>
        <end position="190"/>
    </location>
</feature>
<feature type="region of interest" description="Disordered" evidence="1">
    <location>
        <begin position="406"/>
        <end position="439"/>
    </location>
</feature>
<dbReference type="PANTHER" id="PTHR36380:SF1">
    <property type="entry name" value="OS01G0755100 PROTEIN"/>
    <property type="match status" value="1"/>
</dbReference>
<feature type="compositionally biased region" description="Low complexity" evidence="1">
    <location>
        <begin position="688"/>
        <end position="705"/>
    </location>
</feature>
<dbReference type="InterPro" id="IPR038777">
    <property type="entry name" value="At4g18490-like"/>
</dbReference>
<feature type="compositionally biased region" description="Polar residues" evidence="1">
    <location>
        <begin position="181"/>
        <end position="190"/>
    </location>
</feature>
<evidence type="ECO:0000256" key="1">
    <source>
        <dbReference type="SAM" id="MobiDB-lite"/>
    </source>
</evidence>
<accession>A0AAD4NZR1</accession>
<proteinExistence type="predicted"/>
<dbReference type="EMBL" id="SDAM02003101">
    <property type="protein sequence ID" value="KAH6820825.1"/>
    <property type="molecule type" value="Genomic_DNA"/>
</dbReference>
<feature type="compositionally biased region" description="Polar residues" evidence="1">
    <location>
        <begin position="209"/>
        <end position="224"/>
    </location>
</feature>
<feature type="compositionally biased region" description="Polar residues" evidence="1">
    <location>
        <begin position="426"/>
        <end position="438"/>
    </location>
</feature>
<feature type="compositionally biased region" description="Basic and acidic residues" evidence="1">
    <location>
        <begin position="92"/>
        <end position="115"/>
    </location>
</feature>
<dbReference type="Proteomes" id="UP001190926">
    <property type="component" value="Unassembled WGS sequence"/>
</dbReference>
<feature type="compositionally biased region" description="Basic and acidic residues" evidence="1">
    <location>
        <begin position="408"/>
        <end position="424"/>
    </location>
</feature>
<keyword evidence="3" id="KW-1185">Reference proteome</keyword>
<dbReference type="PANTHER" id="PTHR36380">
    <property type="entry name" value="BNAA03G58330D PROTEIN"/>
    <property type="match status" value="1"/>
</dbReference>
<feature type="compositionally biased region" description="Polar residues" evidence="1">
    <location>
        <begin position="297"/>
        <end position="310"/>
    </location>
</feature>
<feature type="compositionally biased region" description="Basic and acidic residues" evidence="1">
    <location>
        <begin position="649"/>
        <end position="660"/>
    </location>
</feature>
<feature type="region of interest" description="Disordered" evidence="1">
    <location>
        <begin position="84"/>
        <end position="115"/>
    </location>
</feature>
<protein>
    <submittedName>
        <fullName evidence="2">Uncharacterized protein</fullName>
    </submittedName>
</protein>
<evidence type="ECO:0000313" key="2">
    <source>
        <dbReference type="EMBL" id="KAH6820825.1"/>
    </source>
</evidence>
<comment type="caution">
    <text evidence="2">The sequence shown here is derived from an EMBL/GenBank/DDBJ whole genome shotgun (WGS) entry which is preliminary data.</text>
</comment>
<feature type="region of interest" description="Disordered" evidence="1">
    <location>
        <begin position="205"/>
        <end position="255"/>
    </location>
</feature>
<reference evidence="2 3" key="1">
    <citation type="journal article" date="2021" name="Nat. Commun.">
        <title>Incipient diploidization of the medicinal plant Perilla within 10,000 years.</title>
        <authorList>
            <person name="Zhang Y."/>
            <person name="Shen Q."/>
            <person name="Leng L."/>
            <person name="Zhang D."/>
            <person name="Chen S."/>
            <person name="Shi Y."/>
            <person name="Ning Z."/>
            <person name="Chen S."/>
        </authorList>
    </citation>
    <scope>NUCLEOTIDE SEQUENCE [LARGE SCALE GENOMIC DNA]</scope>
    <source>
        <strain evidence="3">cv. PC099</strain>
    </source>
</reference>
<dbReference type="AlphaFoldDB" id="A0AAD4NZR1"/>
<organism evidence="2 3">
    <name type="scientific">Perilla frutescens var. hirtella</name>
    <name type="common">Perilla citriodora</name>
    <name type="synonym">Perilla setoyensis</name>
    <dbReference type="NCBI Taxonomy" id="608512"/>
    <lineage>
        <taxon>Eukaryota</taxon>
        <taxon>Viridiplantae</taxon>
        <taxon>Streptophyta</taxon>
        <taxon>Embryophyta</taxon>
        <taxon>Tracheophyta</taxon>
        <taxon>Spermatophyta</taxon>
        <taxon>Magnoliopsida</taxon>
        <taxon>eudicotyledons</taxon>
        <taxon>Gunneridae</taxon>
        <taxon>Pentapetalae</taxon>
        <taxon>asterids</taxon>
        <taxon>lamiids</taxon>
        <taxon>Lamiales</taxon>
        <taxon>Lamiaceae</taxon>
        <taxon>Nepetoideae</taxon>
        <taxon>Elsholtzieae</taxon>
        <taxon>Perilla</taxon>
    </lineage>
</organism>
<evidence type="ECO:0000313" key="3">
    <source>
        <dbReference type="Proteomes" id="UP001190926"/>
    </source>
</evidence>
<feature type="region of interest" description="Disordered" evidence="1">
    <location>
        <begin position="625"/>
        <end position="714"/>
    </location>
</feature>
<name>A0AAD4NZR1_PERFH</name>
<sequence length="883" mass="96807">MADPQKRNRSPVNVKEKDPLQDLEIGNDFFSWKPISMAEGDVLDFDLTPVSKGNKKTFNFDKADMDFNLDADFGKISSFNLDMSDLDMSPPLKKEAKSKEKSKESSSGKDKGKTDHFAFGFDFDELENFSFDSGSTKESTKAQRDKKNKQNSLNGSGCQDKEDFIHINETGSKSTLKDTPQEPSLTETQITFDMDCLVGVADLEPTRKNCPSNSALNDSVTPEHSTAIDAGESDKAKSPPKTIPNISPSKRLVSPGQVDLEAYTKNEVMPDLPFDYVSNNEPSGSNSSAAEKKVDSMDTNASGSSGEQNANMPLVAGSTCNYEHPISKNSQHLQDVAVSEIIDELSGDNLSAADNKVSCMDANVSGSNGEQDANMILIAGSTFNYEDTSKNSQQLQAVVISENINGERTQDGAEGRVEDDKGRTELGQTNSNVENSCMTGAVPGIPCDTQSSREDQEPAFDILKSSFVSQPADPLEKQTENIKDPHINCSGPLIQSEKPECPVLKASTQTVFSSLSSKHMGFSQPSLVEGRDRDATRSDRKLASLSLQCSKTLLRGKIPQIQSQKSCNGLKIYGEAPIADGLQNRNKLNDSSTSQLQDMMETKSALRQREMCTKDLDTLSMETNRKAAENSGNPKKLASVPSNKNTPVQEHRASSIEGGRKPPGLPGLKLSRLSIDSTKSPIWRESKSVGNSSQKSSLLSKSPSSITHLPDNWKQTSTLPMKRTLEEDTADTIALYPSKRLSQLAPTSRNFVETSEKVLDKKAPSHNHMEDNHIRSTTGNCQVMPFDILHEVETKGVEILSSTKNDSNIKLADACSKELDDLCDILRKKHDEAKELLVQAIVNSNKLLMLNNPQFEEKISFKLSTFYSLYGFDFHNSCKSTLF</sequence>
<gene>
    <name evidence="2" type="ORF">C2S53_003270</name>
</gene>